<evidence type="ECO:0000313" key="2">
    <source>
        <dbReference type="EnsemblPlants" id="PNT62433"/>
    </source>
</evidence>
<gene>
    <name evidence="1" type="ORF">BRADI_4g03266v3</name>
</gene>
<dbReference type="AlphaFoldDB" id="A0A2K2CK73"/>
<evidence type="ECO:0000313" key="3">
    <source>
        <dbReference type="Proteomes" id="UP000008810"/>
    </source>
</evidence>
<name>A0A2K2CK73_BRADI</name>
<reference evidence="1 2" key="1">
    <citation type="journal article" date="2010" name="Nature">
        <title>Genome sequencing and analysis of the model grass Brachypodium distachyon.</title>
        <authorList>
            <consortium name="International Brachypodium Initiative"/>
        </authorList>
    </citation>
    <scope>NUCLEOTIDE SEQUENCE [LARGE SCALE GENOMIC DNA]</scope>
    <source>
        <strain evidence="1 2">Bd21</strain>
    </source>
</reference>
<accession>A0A2K2CK73</accession>
<organism evidence="1">
    <name type="scientific">Brachypodium distachyon</name>
    <name type="common">Purple false brome</name>
    <name type="synonym">Trachynia distachya</name>
    <dbReference type="NCBI Taxonomy" id="15368"/>
    <lineage>
        <taxon>Eukaryota</taxon>
        <taxon>Viridiplantae</taxon>
        <taxon>Streptophyta</taxon>
        <taxon>Embryophyta</taxon>
        <taxon>Tracheophyta</taxon>
        <taxon>Spermatophyta</taxon>
        <taxon>Magnoliopsida</taxon>
        <taxon>Liliopsida</taxon>
        <taxon>Poales</taxon>
        <taxon>Poaceae</taxon>
        <taxon>BOP clade</taxon>
        <taxon>Pooideae</taxon>
        <taxon>Stipodae</taxon>
        <taxon>Brachypodieae</taxon>
        <taxon>Brachypodium</taxon>
    </lineage>
</organism>
<dbReference type="Gramene" id="PNT62433">
    <property type="protein sequence ID" value="PNT62433"/>
    <property type="gene ID" value="BRADI_4g03266v3"/>
</dbReference>
<dbReference type="Proteomes" id="UP000008810">
    <property type="component" value="Chromosome 4"/>
</dbReference>
<protein>
    <submittedName>
        <fullName evidence="1 2">Uncharacterized protein</fullName>
    </submittedName>
</protein>
<dbReference type="EMBL" id="CM000883">
    <property type="protein sequence ID" value="PNT62433.1"/>
    <property type="molecule type" value="Genomic_DNA"/>
</dbReference>
<proteinExistence type="predicted"/>
<dbReference type="InParanoid" id="A0A2K2CK73"/>
<reference evidence="1" key="2">
    <citation type="submission" date="2017-06" db="EMBL/GenBank/DDBJ databases">
        <title>WGS assembly of Brachypodium distachyon.</title>
        <authorList>
            <consortium name="The International Brachypodium Initiative"/>
            <person name="Lucas S."/>
            <person name="Harmon-Smith M."/>
            <person name="Lail K."/>
            <person name="Tice H."/>
            <person name="Grimwood J."/>
            <person name="Bruce D."/>
            <person name="Barry K."/>
            <person name="Shu S."/>
            <person name="Lindquist E."/>
            <person name="Wang M."/>
            <person name="Pitluck S."/>
            <person name="Vogel J.P."/>
            <person name="Garvin D.F."/>
            <person name="Mockler T.C."/>
            <person name="Schmutz J."/>
            <person name="Rokhsar D."/>
            <person name="Bevan M.W."/>
        </authorList>
    </citation>
    <scope>NUCLEOTIDE SEQUENCE</scope>
    <source>
        <strain evidence="1">Bd21</strain>
    </source>
</reference>
<dbReference type="EnsemblPlants" id="PNT62433">
    <property type="protein sequence ID" value="PNT62433"/>
    <property type="gene ID" value="BRADI_4g03266v3"/>
</dbReference>
<sequence length="91" mass="10435">MSLRIMPSRFYYEVIEMILVRSTTASKAITRYHSLTELLAVLMMHIGANYLGSILKKLSDSKRKAAMSQMHRMAALNFFMLIASKVLYEIS</sequence>
<evidence type="ECO:0000313" key="1">
    <source>
        <dbReference type="EMBL" id="PNT62433.1"/>
    </source>
</evidence>
<keyword evidence="3" id="KW-1185">Reference proteome</keyword>
<reference evidence="2" key="3">
    <citation type="submission" date="2018-08" db="UniProtKB">
        <authorList>
            <consortium name="EnsemblPlants"/>
        </authorList>
    </citation>
    <scope>IDENTIFICATION</scope>
    <source>
        <strain evidence="2">cv. Bd21</strain>
    </source>
</reference>